<dbReference type="GO" id="GO:0012505">
    <property type="term" value="C:endomembrane system"/>
    <property type="evidence" value="ECO:0007669"/>
    <property type="project" value="UniProtKB-SubCell"/>
</dbReference>
<comment type="similarity">
    <text evidence="2 6">Belongs to the adaptor complexes small subunit family.</text>
</comment>
<dbReference type="EMBL" id="GL349436">
    <property type="protein sequence ID" value="KNC52284.1"/>
    <property type="molecule type" value="Genomic_DNA"/>
</dbReference>
<evidence type="ECO:0000256" key="4">
    <source>
        <dbReference type="ARBA" id="ARBA00022927"/>
    </source>
</evidence>
<dbReference type="GeneID" id="25560880"/>
<dbReference type="GO" id="GO:0006886">
    <property type="term" value="P:intracellular protein transport"/>
    <property type="evidence" value="ECO:0007669"/>
    <property type="project" value="UniProtKB-UniRule"/>
</dbReference>
<name>A0A0L0DIR8_THETB</name>
<evidence type="ECO:0000256" key="6">
    <source>
        <dbReference type="PIRNR" id="PIRNR015588"/>
    </source>
</evidence>
<keyword evidence="9" id="KW-1185">Reference proteome</keyword>
<proteinExistence type="inferred from homology"/>
<dbReference type="PIRSF" id="PIRSF015588">
    <property type="entry name" value="AP_complex_sigma"/>
    <property type="match status" value="1"/>
</dbReference>
<evidence type="ECO:0000313" key="8">
    <source>
        <dbReference type="EMBL" id="KNC52284.1"/>
    </source>
</evidence>
<sequence length="155" mass="17388">MIHFLLIANMQGQVRLARHYPHSGLSAEQAAVDHADIIRKAVSRSSKQSSFFAYGSGIIVCFRRYASLYFMIGVDDGDNELAALELIQLMVEALNTYFNDVTELDIMLRLELVHIIIDEVIANGHVVDANQANILRPLKLMATHAGPCHPEQWTR</sequence>
<dbReference type="InterPro" id="IPR011012">
    <property type="entry name" value="Longin-like_dom_sf"/>
</dbReference>
<dbReference type="RefSeq" id="XP_013762283.1">
    <property type="nucleotide sequence ID" value="XM_013906829.1"/>
</dbReference>
<evidence type="ECO:0000259" key="7">
    <source>
        <dbReference type="Pfam" id="PF01217"/>
    </source>
</evidence>
<dbReference type="OrthoDB" id="371463at2759"/>
<dbReference type="InterPro" id="IPR022775">
    <property type="entry name" value="AP_mu_sigma_su"/>
</dbReference>
<accession>A0A0L0DIR8</accession>
<dbReference type="Gene3D" id="3.30.450.60">
    <property type="match status" value="1"/>
</dbReference>
<dbReference type="Proteomes" id="UP000054408">
    <property type="component" value="Unassembled WGS sequence"/>
</dbReference>
<evidence type="ECO:0000256" key="3">
    <source>
        <dbReference type="ARBA" id="ARBA00022448"/>
    </source>
</evidence>
<dbReference type="STRING" id="461836.A0A0L0DIR8"/>
<keyword evidence="3 6" id="KW-0813">Transport</keyword>
<feature type="domain" description="AP complex mu/sigma subunit" evidence="7">
    <location>
        <begin position="1"/>
        <end position="142"/>
    </location>
</feature>
<organism evidence="8 9">
    <name type="scientific">Thecamonas trahens ATCC 50062</name>
    <dbReference type="NCBI Taxonomy" id="461836"/>
    <lineage>
        <taxon>Eukaryota</taxon>
        <taxon>Apusozoa</taxon>
        <taxon>Apusomonadida</taxon>
        <taxon>Apusomonadidae</taxon>
        <taxon>Thecamonas</taxon>
    </lineage>
</organism>
<dbReference type="SUPFAM" id="SSF64356">
    <property type="entry name" value="SNARE-like"/>
    <property type="match status" value="1"/>
</dbReference>
<keyword evidence="4 6" id="KW-0653">Protein transport</keyword>
<gene>
    <name evidence="8" type="ORF">AMSG_01111</name>
</gene>
<reference evidence="8 9" key="1">
    <citation type="submission" date="2010-05" db="EMBL/GenBank/DDBJ databases">
        <title>The Genome Sequence of Thecamonas trahens ATCC 50062.</title>
        <authorList>
            <consortium name="The Broad Institute Genome Sequencing Platform"/>
            <person name="Russ C."/>
            <person name="Cuomo C."/>
            <person name="Shea T."/>
            <person name="Young S.K."/>
            <person name="Zeng Q."/>
            <person name="Koehrsen M."/>
            <person name="Haas B."/>
            <person name="Borodovsky M."/>
            <person name="Guigo R."/>
            <person name="Alvarado L."/>
            <person name="Berlin A."/>
            <person name="Bochicchio J."/>
            <person name="Borenstein D."/>
            <person name="Chapman S."/>
            <person name="Chen Z."/>
            <person name="Freedman E."/>
            <person name="Gellesch M."/>
            <person name="Goldberg J."/>
            <person name="Griggs A."/>
            <person name="Gujja S."/>
            <person name="Heilman E."/>
            <person name="Heiman D."/>
            <person name="Hepburn T."/>
            <person name="Howarth C."/>
            <person name="Jen D."/>
            <person name="Larson L."/>
            <person name="Mehta T."/>
            <person name="Park D."/>
            <person name="Pearson M."/>
            <person name="Roberts A."/>
            <person name="Saif S."/>
            <person name="Shenoy N."/>
            <person name="Sisk P."/>
            <person name="Stolte C."/>
            <person name="Sykes S."/>
            <person name="Thomson T."/>
            <person name="Walk T."/>
            <person name="White J."/>
            <person name="Yandava C."/>
            <person name="Burger G."/>
            <person name="Gray M.W."/>
            <person name="Holland P.W.H."/>
            <person name="King N."/>
            <person name="Lang F.B.F."/>
            <person name="Roger A.J."/>
            <person name="Ruiz-Trillo I."/>
            <person name="Lander E."/>
            <person name="Nusbaum C."/>
        </authorList>
    </citation>
    <scope>NUCLEOTIDE SEQUENCE [LARGE SCALE GENOMIC DNA]</scope>
    <source>
        <strain evidence="8 9">ATCC 50062</strain>
    </source>
</reference>
<dbReference type="AlphaFoldDB" id="A0A0L0DIR8"/>
<protein>
    <recommendedName>
        <fullName evidence="6">AP complex subunit sigma</fullName>
    </recommendedName>
</protein>
<keyword evidence="5 6" id="KW-0472">Membrane</keyword>
<evidence type="ECO:0000256" key="5">
    <source>
        <dbReference type="ARBA" id="ARBA00023136"/>
    </source>
</evidence>
<dbReference type="OMA" id="PIQLVDK"/>
<comment type="subcellular location">
    <subcellularLocation>
        <location evidence="1">Endomembrane system</location>
    </subcellularLocation>
</comment>
<dbReference type="Pfam" id="PF01217">
    <property type="entry name" value="Clat_adaptor_s"/>
    <property type="match status" value="1"/>
</dbReference>
<evidence type="ECO:0000313" key="9">
    <source>
        <dbReference type="Proteomes" id="UP000054408"/>
    </source>
</evidence>
<dbReference type="InterPro" id="IPR016635">
    <property type="entry name" value="AP_complex_ssu"/>
</dbReference>
<dbReference type="PANTHER" id="PTHR11753">
    <property type="entry name" value="ADAPTOR COMPLEXES SMALL SUBUNIT FAMILY"/>
    <property type="match status" value="1"/>
</dbReference>
<evidence type="ECO:0000256" key="1">
    <source>
        <dbReference type="ARBA" id="ARBA00004308"/>
    </source>
</evidence>
<dbReference type="eggNOG" id="KOG0934">
    <property type="taxonomic scope" value="Eukaryota"/>
</dbReference>
<evidence type="ECO:0000256" key="2">
    <source>
        <dbReference type="ARBA" id="ARBA00006972"/>
    </source>
</evidence>